<keyword evidence="3" id="KW-1185">Reference proteome</keyword>
<organism evidence="2 3">
    <name type="scientific">Claviceps africana</name>
    <dbReference type="NCBI Taxonomy" id="83212"/>
    <lineage>
        <taxon>Eukaryota</taxon>
        <taxon>Fungi</taxon>
        <taxon>Dikarya</taxon>
        <taxon>Ascomycota</taxon>
        <taxon>Pezizomycotina</taxon>
        <taxon>Sordariomycetes</taxon>
        <taxon>Hypocreomycetidae</taxon>
        <taxon>Hypocreales</taxon>
        <taxon>Clavicipitaceae</taxon>
        <taxon>Claviceps</taxon>
    </lineage>
</organism>
<feature type="region of interest" description="Disordered" evidence="1">
    <location>
        <begin position="354"/>
        <end position="401"/>
    </location>
</feature>
<feature type="compositionally biased region" description="Acidic residues" evidence="1">
    <location>
        <begin position="473"/>
        <end position="482"/>
    </location>
</feature>
<protein>
    <recommendedName>
        <fullName evidence="4">TrfA protein</fullName>
    </recommendedName>
</protein>
<dbReference type="GO" id="GO:0034080">
    <property type="term" value="P:CENP-A containing chromatin assembly"/>
    <property type="evidence" value="ECO:0007669"/>
    <property type="project" value="InterPro"/>
</dbReference>
<proteinExistence type="predicted"/>
<feature type="region of interest" description="Disordered" evidence="1">
    <location>
        <begin position="430"/>
        <end position="484"/>
    </location>
</feature>
<name>A0A8K0J976_9HYPO</name>
<feature type="region of interest" description="Disordered" evidence="1">
    <location>
        <begin position="57"/>
        <end position="97"/>
    </location>
</feature>
<dbReference type="GO" id="GO:0007059">
    <property type="term" value="P:chromosome segregation"/>
    <property type="evidence" value="ECO:0007669"/>
    <property type="project" value="InterPro"/>
</dbReference>
<dbReference type="InterPro" id="IPR007902">
    <property type="entry name" value="Chl4/mis15/CENP-N"/>
</dbReference>
<dbReference type="Pfam" id="PF05238">
    <property type="entry name" value="CENP-N"/>
    <property type="match status" value="1"/>
</dbReference>
<comment type="caution">
    <text evidence="2">The sequence shown here is derived from an EMBL/GenBank/DDBJ whole genome shotgun (WGS) entry which is preliminary data.</text>
</comment>
<dbReference type="EMBL" id="SRPY01000149">
    <property type="protein sequence ID" value="KAG5927890.1"/>
    <property type="molecule type" value="Genomic_DNA"/>
</dbReference>
<reference evidence="2" key="1">
    <citation type="journal article" date="2020" name="bioRxiv">
        <title>Whole genome comparisons of ergot fungi reveals the divergence and evolution of species within the genus Claviceps are the result of varying mechanisms driving genome evolution and host range expansion.</title>
        <authorList>
            <person name="Wyka S.A."/>
            <person name="Mondo S.J."/>
            <person name="Liu M."/>
            <person name="Dettman J."/>
            <person name="Nalam V."/>
            <person name="Broders K.D."/>
        </authorList>
    </citation>
    <scope>NUCLEOTIDE SEQUENCE</scope>
    <source>
        <strain evidence="2">CCC 489</strain>
    </source>
</reference>
<dbReference type="AlphaFoldDB" id="A0A8K0J976"/>
<dbReference type="OrthoDB" id="6585699at2759"/>
<dbReference type="Proteomes" id="UP000811619">
    <property type="component" value="Unassembled WGS sequence"/>
</dbReference>
<evidence type="ECO:0000313" key="3">
    <source>
        <dbReference type="Proteomes" id="UP000811619"/>
    </source>
</evidence>
<evidence type="ECO:0000313" key="2">
    <source>
        <dbReference type="EMBL" id="KAG5927890.1"/>
    </source>
</evidence>
<dbReference type="Gene3D" id="3.10.20.720">
    <property type="match status" value="1"/>
</dbReference>
<evidence type="ECO:0000256" key="1">
    <source>
        <dbReference type="SAM" id="MobiDB-lite"/>
    </source>
</evidence>
<evidence type="ECO:0008006" key="4">
    <source>
        <dbReference type="Google" id="ProtNLM"/>
    </source>
</evidence>
<sequence length="546" mass="59940">MSRLSVATKARLPSSLRVESSNTAVVKTISRLSREALILLALDWLDGQSLAFTAPYLAPPRTDDDDDAAAADDDPQRRINNNNNNNNAAPDDATDLYPPCQSIEQLRDLYTDLQDQRGSRRDVVSRILEGDWRHGLTLYQLAMIDFTYLDEHPTSQKWTAYKIQPLILPDKNVDDDVVKVDDKSLSLPRFHPSTFLQSLQEQVLPDIKAHYHFFRPKKLPLLLLRIFVIESPYNTELALAASHAGGTGGTGGTGGNTTNFSSSRTIYLAFPNGSPALYITRAQATGPISHGESKSLHSLIANGVPQALSRPRERYTLKPTSLVSRNLEAILDKRGPGRSNAAGGGWSIYANEKDKKSPLDSVLPTPPLSRESSLAAAGGQKRQRPLSQRQRAAKRAKTVAQARFGESAIMTDGKGIEKLEIIMQDPYPPVDGVYMQDSEDDDDRLARRTDRRRSKMDAALRQALGDRTGGDAAADDDDDDDADSSRWTPLVRINFQGPHVFAGIRQLVEAGIVDGERMPGWMTGEDAVTTGVVRRGLVRGHKGSGL</sequence>
<accession>A0A8K0J976</accession>
<gene>
    <name evidence="2" type="ORF">E4U42_001597</name>
</gene>
<feature type="compositionally biased region" description="Acidic residues" evidence="1">
    <location>
        <begin position="63"/>
        <end position="73"/>
    </location>
</feature>